<dbReference type="InterPro" id="IPR058913">
    <property type="entry name" value="Integrase_dom_put"/>
</dbReference>
<dbReference type="InterPro" id="IPR012337">
    <property type="entry name" value="RNaseH-like_sf"/>
</dbReference>
<dbReference type="InParanoid" id="A0A1X7UVR7"/>
<dbReference type="GO" id="GO:0003676">
    <property type="term" value="F:nucleic acid binding"/>
    <property type="evidence" value="ECO:0007669"/>
    <property type="project" value="InterPro"/>
</dbReference>
<dbReference type="InterPro" id="IPR036397">
    <property type="entry name" value="RNaseH_sf"/>
</dbReference>
<dbReference type="AlphaFoldDB" id="A0A1X7UVR7"/>
<dbReference type="SUPFAM" id="SSF53098">
    <property type="entry name" value="Ribonuclease H-like"/>
    <property type="match status" value="1"/>
</dbReference>
<dbReference type="STRING" id="400682.A0A1X7UVR7"/>
<dbReference type="EnsemblMetazoa" id="Aqu2.1.32075_001">
    <property type="protein sequence ID" value="Aqu2.1.32075_001"/>
    <property type="gene ID" value="Aqu2.1.32075"/>
</dbReference>
<protein>
    <recommendedName>
        <fullName evidence="1">Integrase core domain-containing protein</fullName>
    </recommendedName>
</protein>
<organism evidence="2">
    <name type="scientific">Amphimedon queenslandica</name>
    <name type="common">Sponge</name>
    <dbReference type="NCBI Taxonomy" id="400682"/>
    <lineage>
        <taxon>Eukaryota</taxon>
        <taxon>Metazoa</taxon>
        <taxon>Porifera</taxon>
        <taxon>Demospongiae</taxon>
        <taxon>Heteroscleromorpha</taxon>
        <taxon>Haplosclerida</taxon>
        <taxon>Niphatidae</taxon>
        <taxon>Amphimedon</taxon>
    </lineage>
</organism>
<dbReference type="PANTHER" id="PTHR46791:SF5">
    <property type="entry name" value="CLR5 DOMAIN-CONTAINING PROTEIN-RELATED"/>
    <property type="match status" value="1"/>
</dbReference>
<evidence type="ECO:0000259" key="1">
    <source>
        <dbReference type="Pfam" id="PF24764"/>
    </source>
</evidence>
<proteinExistence type="predicted"/>
<dbReference type="OrthoDB" id="2686689at2759"/>
<dbReference type="Gene3D" id="3.30.420.10">
    <property type="entry name" value="Ribonuclease H-like superfamily/Ribonuclease H"/>
    <property type="match status" value="1"/>
</dbReference>
<evidence type="ECO:0000313" key="2">
    <source>
        <dbReference type="EnsemblMetazoa" id="Aqu2.1.32075_001"/>
    </source>
</evidence>
<name>A0A1X7UVR7_AMPQE</name>
<sequence length="338" mass="39372">MAERGRRRFDIDRNNVFYLRSLHFKWTEISQILGVSKRTLCRRAREWNLPLYSVITDQEIDSIVVRHLTEFHAAGEAMLRGYLTSQAVRVQRERLRRSVRRARGDDNQILPAISRRIYLLPGLNYLWHIDGHHKLIKWRLVTHGGIDGFSRLITYLKCSNNNRSETVTKSFIEATRQYGVPLCVRSDHGAENVGVWSFIEEARGRNHNSYIAGRSVHNCRIERLWRDVYTAVTTSYVVVFTQLEQEGLLDPENETDTASTISLFHALITFSIYLCKHGLIINCHQNAIGPLCSCTQVVPLVIHCLRRRLISVYMELMIQMMFLWMKTQMSPLLFHLLT</sequence>
<feature type="domain" description="Integrase core" evidence="1">
    <location>
        <begin position="117"/>
        <end position="268"/>
    </location>
</feature>
<dbReference type="Pfam" id="PF24764">
    <property type="entry name" value="rva_4"/>
    <property type="match status" value="1"/>
</dbReference>
<dbReference type="eggNOG" id="ENOG502QSMG">
    <property type="taxonomic scope" value="Eukaryota"/>
</dbReference>
<accession>A0A1X7UVR7</accession>
<reference evidence="2" key="1">
    <citation type="submission" date="2017-05" db="UniProtKB">
        <authorList>
            <consortium name="EnsemblMetazoa"/>
        </authorList>
    </citation>
    <scope>IDENTIFICATION</scope>
</reference>
<dbReference type="PANTHER" id="PTHR46791">
    <property type="entry name" value="EXPRESSED PROTEIN"/>
    <property type="match status" value="1"/>
</dbReference>